<dbReference type="InterPro" id="IPR008257">
    <property type="entry name" value="Pept_M19"/>
</dbReference>
<accession>A0A9Q8TZY0</accession>
<dbReference type="EMBL" id="CP097966">
    <property type="protein sequence ID" value="URQ62698.1"/>
    <property type="molecule type" value="Genomic_DNA"/>
</dbReference>
<sequence length="366" mass="41217">MRLWKYFLIFLFLSSCTSNQDPKFIANNQLIIDTHIDTPYRLYNQLEENGSYEDISKITTFDFDYIKALEGGLNVSFFSIYLPAQTQVDGSSFQLANELIDMVTTIVDNNSDHFFLLNNSVYLANLPGQNLIGIALGMENGAPIEGNLERVKYFFDKGIRYITLTHSKSNHISDSSYDENRQWGGLSTFGKELVSEMNNIGMIIDISHVSDEAFMQVLDISKVPVIASHSSLRYFTPGWERNVSDEMLIALADNGGVLQINFGSKFINYAEQNDDEYNFATVSQTVDHFDRAISLVGIDHVGIGSDFDGVGDTLPIGLKDASSYPNLIEEFLKRGYSQSDIQKILGGNTLRVWREVENYARKNTSD</sequence>
<dbReference type="AlphaFoldDB" id="A0A9Q8TZY0"/>
<dbReference type="GO" id="GO:0006508">
    <property type="term" value="P:proteolysis"/>
    <property type="evidence" value="ECO:0007669"/>
    <property type="project" value="InterPro"/>
</dbReference>
<keyword evidence="3" id="KW-1185">Reference proteome</keyword>
<dbReference type="SUPFAM" id="SSF51556">
    <property type="entry name" value="Metallo-dependent hydrolases"/>
    <property type="match status" value="1"/>
</dbReference>
<evidence type="ECO:0000313" key="3">
    <source>
        <dbReference type="Proteomes" id="UP001056381"/>
    </source>
</evidence>
<dbReference type="PANTHER" id="PTHR10443:SF12">
    <property type="entry name" value="DIPEPTIDASE"/>
    <property type="match status" value="1"/>
</dbReference>
<dbReference type="PANTHER" id="PTHR10443">
    <property type="entry name" value="MICROSOMAL DIPEPTIDASE"/>
    <property type="match status" value="1"/>
</dbReference>
<gene>
    <name evidence="2" type="ORF">M9B40_02915</name>
</gene>
<evidence type="ECO:0000256" key="1">
    <source>
        <dbReference type="SAM" id="SignalP"/>
    </source>
</evidence>
<organism evidence="2 3">
    <name type="scientific">SAR86 cluster bacterium</name>
    <dbReference type="NCBI Taxonomy" id="2030880"/>
    <lineage>
        <taxon>Bacteria</taxon>
        <taxon>Pseudomonadati</taxon>
        <taxon>Pseudomonadota</taxon>
        <taxon>Gammaproteobacteria</taxon>
        <taxon>SAR86 cluster</taxon>
    </lineage>
</organism>
<dbReference type="Gene3D" id="3.20.20.140">
    <property type="entry name" value="Metal-dependent hydrolases"/>
    <property type="match status" value="1"/>
</dbReference>
<dbReference type="GO" id="GO:0070573">
    <property type="term" value="F:metallodipeptidase activity"/>
    <property type="evidence" value="ECO:0007669"/>
    <property type="project" value="InterPro"/>
</dbReference>
<dbReference type="Pfam" id="PF01244">
    <property type="entry name" value="Peptidase_M19"/>
    <property type="match status" value="1"/>
</dbReference>
<protein>
    <submittedName>
        <fullName evidence="2">Dipeptidase</fullName>
    </submittedName>
</protein>
<dbReference type="CDD" id="cd01301">
    <property type="entry name" value="rDP_like"/>
    <property type="match status" value="1"/>
</dbReference>
<proteinExistence type="predicted"/>
<dbReference type="Proteomes" id="UP001056381">
    <property type="component" value="Chromosome"/>
</dbReference>
<dbReference type="InterPro" id="IPR032466">
    <property type="entry name" value="Metal_Hydrolase"/>
</dbReference>
<evidence type="ECO:0000313" key="2">
    <source>
        <dbReference type="EMBL" id="URQ62698.1"/>
    </source>
</evidence>
<feature type="signal peptide" evidence="1">
    <location>
        <begin position="1"/>
        <end position="20"/>
    </location>
</feature>
<keyword evidence="1" id="KW-0732">Signal</keyword>
<feature type="chain" id="PRO_5040166693" evidence="1">
    <location>
        <begin position="21"/>
        <end position="366"/>
    </location>
</feature>
<reference evidence="2" key="1">
    <citation type="submission" date="2022-05" db="EMBL/GenBank/DDBJ databases">
        <title>Single-amplified genomics reveal most streamlined microbe among free-living bacteria.</title>
        <authorList>
            <person name="Roda-Garcia J."/>
            <person name="Haro-Moreno J.M."/>
            <person name="Rodriguez-Valera F."/>
            <person name="Almagro-Moreno S."/>
            <person name="Lopez-Perez M."/>
        </authorList>
    </citation>
    <scope>NUCLEOTIDE SEQUENCE</scope>
    <source>
        <strain evidence="2">TMED112-D2-2</strain>
    </source>
</reference>
<name>A0A9Q8TZY0_9GAMM</name>